<protein>
    <submittedName>
        <fullName evidence="2">Uncharacterized protein</fullName>
    </submittedName>
</protein>
<proteinExistence type="predicted"/>
<dbReference type="Proteomes" id="UP001066276">
    <property type="component" value="Chromosome 4_2"/>
</dbReference>
<dbReference type="EMBL" id="JANPWB010000008">
    <property type="protein sequence ID" value="KAJ1160217.1"/>
    <property type="molecule type" value="Genomic_DNA"/>
</dbReference>
<name>A0AAV7S7S8_PLEWA</name>
<evidence type="ECO:0000313" key="2">
    <source>
        <dbReference type="EMBL" id="KAJ1160217.1"/>
    </source>
</evidence>
<organism evidence="2 3">
    <name type="scientific">Pleurodeles waltl</name>
    <name type="common">Iberian ribbed newt</name>
    <dbReference type="NCBI Taxonomy" id="8319"/>
    <lineage>
        <taxon>Eukaryota</taxon>
        <taxon>Metazoa</taxon>
        <taxon>Chordata</taxon>
        <taxon>Craniata</taxon>
        <taxon>Vertebrata</taxon>
        <taxon>Euteleostomi</taxon>
        <taxon>Amphibia</taxon>
        <taxon>Batrachia</taxon>
        <taxon>Caudata</taxon>
        <taxon>Salamandroidea</taxon>
        <taxon>Salamandridae</taxon>
        <taxon>Pleurodelinae</taxon>
        <taxon>Pleurodeles</taxon>
    </lineage>
</organism>
<evidence type="ECO:0000256" key="1">
    <source>
        <dbReference type="SAM" id="MobiDB-lite"/>
    </source>
</evidence>
<accession>A0AAV7S7S8</accession>
<dbReference type="AlphaFoldDB" id="A0AAV7S7S8"/>
<evidence type="ECO:0000313" key="3">
    <source>
        <dbReference type="Proteomes" id="UP001066276"/>
    </source>
</evidence>
<gene>
    <name evidence="2" type="ORF">NDU88_000719</name>
</gene>
<sequence>MQYPVRSLLLGLSCQRQRRKGTDAHLVGLHRLERKHRGPSSVKSDEEGAVMSGGIRKSPSLTTEKTPEIHLPPALKAYLG</sequence>
<keyword evidence="3" id="KW-1185">Reference proteome</keyword>
<reference evidence="2" key="1">
    <citation type="journal article" date="2022" name="bioRxiv">
        <title>Sequencing and chromosome-scale assembly of the giantPleurodeles waltlgenome.</title>
        <authorList>
            <person name="Brown T."/>
            <person name="Elewa A."/>
            <person name="Iarovenko S."/>
            <person name="Subramanian E."/>
            <person name="Araus A.J."/>
            <person name="Petzold A."/>
            <person name="Susuki M."/>
            <person name="Suzuki K.-i.T."/>
            <person name="Hayashi T."/>
            <person name="Toyoda A."/>
            <person name="Oliveira C."/>
            <person name="Osipova E."/>
            <person name="Leigh N.D."/>
            <person name="Simon A."/>
            <person name="Yun M.H."/>
        </authorList>
    </citation>
    <scope>NUCLEOTIDE SEQUENCE</scope>
    <source>
        <strain evidence="2">20211129_DDA</strain>
        <tissue evidence="2">Liver</tissue>
    </source>
</reference>
<comment type="caution">
    <text evidence="2">The sequence shown here is derived from an EMBL/GenBank/DDBJ whole genome shotgun (WGS) entry which is preliminary data.</text>
</comment>
<feature type="region of interest" description="Disordered" evidence="1">
    <location>
        <begin position="34"/>
        <end position="74"/>
    </location>
</feature>